<reference evidence="2" key="1">
    <citation type="submission" date="2019-08" db="EMBL/GenBank/DDBJ databases">
        <title>Limnoglobus roseus gen. nov., sp. nov., a novel freshwater planctomycete with a giant genome from the family Gemmataceae.</title>
        <authorList>
            <person name="Kulichevskaya I.S."/>
            <person name="Naumoff D.G."/>
            <person name="Miroshnikov K."/>
            <person name="Ivanova A."/>
            <person name="Philippov D.A."/>
            <person name="Hakobyan A."/>
            <person name="Rijpstra I.C."/>
            <person name="Sinninghe Damste J.S."/>
            <person name="Liesack W."/>
            <person name="Dedysh S.N."/>
        </authorList>
    </citation>
    <scope>NUCLEOTIDE SEQUENCE [LARGE SCALE GENOMIC DNA]</scope>
    <source>
        <strain evidence="2">PX52</strain>
    </source>
</reference>
<name>A0A5C1A4L3_9BACT</name>
<evidence type="ECO:0000313" key="2">
    <source>
        <dbReference type="Proteomes" id="UP000324974"/>
    </source>
</evidence>
<dbReference type="Proteomes" id="UP000324974">
    <property type="component" value="Chromosome"/>
</dbReference>
<dbReference type="OrthoDB" id="287408at2"/>
<evidence type="ECO:0000313" key="1">
    <source>
        <dbReference type="EMBL" id="QEL13337.1"/>
    </source>
</evidence>
<dbReference type="KEGG" id="lrs:PX52LOC_00191"/>
<dbReference type="EMBL" id="CP042425">
    <property type="protein sequence ID" value="QEL13337.1"/>
    <property type="molecule type" value="Genomic_DNA"/>
</dbReference>
<dbReference type="RefSeq" id="WP_149108315.1">
    <property type="nucleotide sequence ID" value="NZ_CP042425.1"/>
</dbReference>
<gene>
    <name evidence="1" type="ORF">PX52LOC_00191</name>
</gene>
<accession>A0A5C1A4L3</accession>
<sequence length="63" mass="7038">MKSVLSFPKVDSPNPELLRRHGWSVKAAHGSYCVVWRGSQEVVMVWRDGTWQRANGGAIRTAA</sequence>
<organism evidence="1 2">
    <name type="scientific">Limnoglobus roseus</name>
    <dbReference type="NCBI Taxonomy" id="2598579"/>
    <lineage>
        <taxon>Bacteria</taxon>
        <taxon>Pseudomonadati</taxon>
        <taxon>Planctomycetota</taxon>
        <taxon>Planctomycetia</taxon>
        <taxon>Gemmatales</taxon>
        <taxon>Gemmataceae</taxon>
        <taxon>Limnoglobus</taxon>
    </lineage>
</organism>
<proteinExistence type="predicted"/>
<keyword evidence="2" id="KW-1185">Reference proteome</keyword>
<protein>
    <submittedName>
        <fullName evidence="1">Uncharacterized protein</fullName>
    </submittedName>
</protein>
<dbReference type="AlphaFoldDB" id="A0A5C1A4L3"/>